<gene>
    <name evidence="7" type="ORF">SRAS04492_LOCUS1405</name>
</gene>
<dbReference type="GO" id="GO:0016020">
    <property type="term" value="C:membrane"/>
    <property type="evidence" value="ECO:0007669"/>
    <property type="project" value="UniProtKB-SubCell"/>
</dbReference>
<protein>
    <recommendedName>
        <fullName evidence="6">Amino acid transporter transmembrane domain-containing protein</fullName>
    </recommendedName>
</protein>
<feature type="transmembrane region" description="Helical" evidence="5">
    <location>
        <begin position="113"/>
        <end position="133"/>
    </location>
</feature>
<feature type="transmembrane region" description="Helical" evidence="5">
    <location>
        <begin position="80"/>
        <end position="101"/>
    </location>
</feature>
<feature type="domain" description="Amino acid transporter transmembrane" evidence="6">
    <location>
        <begin position="10"/>
        <end position="134"/>
    </location>
</feature>
<feature type="transmembrane region" description="Helical" evidence="5">
    <location>
        <begin position="6"/>
        <end position="26"/>
    </location>
</feature>
<reference evidence="7" key="1">
    <citation type="submission" date="2021-01" db="EMBL/GenBank/DDBJ databases">
        <authorList>
            <person name="Corre E."/>
            <person name="Pelletier E."/>
            <person name="Niang G."/>
            <person name="Scheremetjew M."/>
            <person name="Finn R."/>
            <person name="Kale V."/>
            <person name="Holt S."/>
            <person name="Cochrane G."/>
            <person name="Meng A."/>
            <person name="Brown T."/>
            <person name="Cohen L."/>
        </authorList>
    </citation>
    <scope>NUCLEOTIDE SEQUENCE</scope>
    <source>
        <strain evidence="7">Ras09</strain>
    </source>
</reference>
<name>A0A7S3CJB6_9SPIT</name>
<feature type="transmembrane region" description="Helical" evidence="5">
    <location>
        <begin position="56"/>
        <end position="74"/>
    </location>
</feature>
<keyword evidence="2 5" id="KW-0812">Transmembrane</keyword>
<sequence length="134" mass="15226">MLPMDHLVVKVLLILYVLVVIFTYPLTINPTNNIWEAYTINKLLPRKGLCRKWTKNFSRVFVCLLAAYLGIELSEYLDRFLGLLGSLLCAPLAMIIPTYCHLKLVARSPKDKLVDLVIIALSCLIMVFCVVQTI</sequence>
<comment type="subcellular location">
    <subcellularLocation>
        <location evidence="1">Membrane</location>
    </subcellularLocation>
</comment>
<evidence type="ECO:0000256" key="5">
    <source>
        <dbReference type="SAM" id="Phobius"/>
    </source>
</evidence>
<evidence type="ECO:0000313" key="7">
    <source>
        <dbReference type="EMBL" id="CAE0229621.1"/>
    </source>
</evidence>
<evidence type="ECO:0000256" key="4">
    <source>
        <dbReference type="ARBA" id="ARBA00023136"/>
    </source>
</evidence>
<dbReference type="InterPro" id="IPR013057">
    <property type="entry name" value="AA_transpt_TM"/>
</dbReference>
<keyword evidence="4 5" id="KW-0472">Membrane</keyword>
<keyword evidence="3 5" id="KW-1133">Transmembrane helix</keyword>
<accession>A0A7S3CJB6</accession>
<organism evidence="7">
    <name type="scientific">Strombidium rassoulzadegani</name>
    <dbReference type="NCBI Taxonomy" id="1082188"/>
    <lineage>
        <taxon>Eukaryota</taxon>
        <taxon>Sar</taxon>
        <taxon>Alveolata</taxon>
        <taxon>Ciliophora</taxon>
        <taxon>Intramacronucleata</taxon>
        <taxon>Spirotrichea</taxon>
        <taxon>Oligotrichia</taxon>
        <taxon>Strombidiidae</taxon>
        <taxon>Strombidium</taxon>
    </lineage>
</organism>
<dbReference type="Pfam" id="PF01490">
    <property type="entry name" value="Aa_trans"/>
    <property type="match status" value="1"/>
</dbReference>
<evidence type="ECO:0000256" key="2">
    <source>
        <dbReference type="ARBA" id="ARBA00022692"/>
    </source>
</evidence>
<proteinExistence type="predicted"/>
<evidence type="ECO:0000256" key="3">
    <source>
        <dbReference type="ARBA" id="ARBA00022989"/>
    </source>
</evidence>
<dbReference type="EMBL" id="HBIA01002757">
    <property type="protein sequence ID" value="CAE0229621.1"/>
    <property type="molecule type" value="Transcribed_RNA"/>
</dbReference>
<evidence type="ECO:0000259" key="6">
    <source>
        <dbReference type="Pfam" id="PF01490"/>
    </source>
</evidence>
<evidence type="ECO:0000256" key="1">
    <source>
        <dbReference type="ARBA" id="ARBA00004370"/>
    </source>
</evidence>
<dbReference type="AlphaFoldDB" id="A0A7S3CJB6"/>